<dbReference type="EMBL" id="NMUH01010387">
    <property type="protein sequence ID" value="MQM20931.1"/>
    <property type="molecule type" value="Genomic_DNA"/>
</dbReference>
<name>A0A843XP59_COLES</name>
<feature type="non-terminal residue" evidence="1">
    <location>
        <position position="70"/>
    </location>
</feature>
<evidence type="ECO:0000313" key="1">
    <source>
        <dbReference type="EMBL" id="MQM20931.1"/>
    </source>
</evidence>
<evidence type="ECO:0000313" key="2">
    <source>
        <dbReference type="Proteomes" id="UP000652761"/>
    </source>
</evidence>
<organism evidence="1 2">
    <name type="scientific">Colocasia esculenta</name>
    <name type="common">Wild taro</name>
    <name type="synonym">Arum esculentum</name>
    <dbReference type="NCBI Taxonomy" id="4460"/>
    <lineage>
        <taxon>Eukaryota</taxon>
        <taxon>Viridiplantae</taxon>
        <taxon>Streptophyta</taxon>
        <taxon>Embryophyta</taxon>
        <taxon>Tracheophyta</taxon>
        <taxon>Spermatophyta</taxon>
        <taxon>Magnoliopsida</taxon>
        <taxon>Liliopsida</taxon>
        <taxon>Araceae</taxon>
        <taxon>Aroideae</taxon>
        <taxon>Colocasieae</taxon>
        <taxon>Colocasia</taxon>
    </lineage>
</organism>
<keyword evidence="2" id="KW-1185">Reference proteome</keyword>
<sequence length="70" mass="8113">RGYESRVYDLACRFLVTDGRGNIVDPRLKLGKVSYQSRGKKGQQTCKTLSIYNRLRLLKEINIGKYKLFS</sequence>
<dbReference type="Proteomes" id="UP000652761">
    <property type="component" value="Unassembled WGS sequence"/>
</dbReference>
<protein>
    <submittedName>
        <fullName evidence="1">Uncharacterized protein</fullName>
    </submittedName>
</protein>
<comment type="caution">
    <text evidence="1">The sequence shown here is derived from an EMBL/GenBank/DDBJ whole genome shotgun (WGS) entry which is preliminary data.</text>
</comment>
<proteinExistence type="predicted"/>
<dbReference type="OrthoDB" id="5046242at2759"/>
<accession>A0A843XP59</accession>
<reference evidence="1" key="1">
    <citation type="submission" date="2017-07" db="EMBL/GenBank/DDBJ databases">
        <title>Taro Niue Genome Assembly and Annotation.</title>
        <authorList>
            <person name="Atibalentja N."/>
            <person name="Keating K."/>
            <person name="Fields C.J."/>
        </authorList>
    </citation>
    <scope>NUCLEOTIDE SEQUENCE</scope>
    <source>
        <strain evidence="1">Niue_2</strain>
        <tissue evidence="1">Leaf</tissue>
    </source>
</reference>
<dbReference type="AlphaFoldDB" id="A0A843XP59"/>
<gene>
    <name evidence="1" type="ORF">Taro_053962</name>
</gene>